<feature type="region of interest" description="Disordered" evidence="1">
    <location>
        <begin position="55"/>
        <end position="100"/>
    </location>
</feature>
<reference evidence="2" key="1">
    <citation type="submission" date="2020-04" db="EMBL/GenBank/DDBJ databases">
        <authorList>
            <person name="Chiriac C."/>
            <person name="Salcher M."/>
            <person name="Ghai R."/>
            <person name="Kavagutti S V."/>
        </authorList>
    </citation>
    <scope>NUCLEOTIDE SEQUENCE</scope>
</reference>
<evidence type="ECO:0000256" key="1">
    <source>
        <dbReference type="SAM" id="MobiDB-lite"/>
    </source>
</evidence>
<dbReference type="EMBL" id="LR796167">
    <property type="protein sequence ID" value="CAB4122815.1"/>
    <property type="molecule type" value="Genomic_DNA"/>
</dbReference>
<sequence>MNHPLAKDLKDLSDDELEKNIQQLTNRFHIARRMGVDEGILNQLDMLLMHYEDERHGRQDSGTETSGVVLETDPLPQEKPDDIDSSPKKFSSVQNIRRRT</sequence>
<accession>A0A6J5KN82</accession>
<gene>
    <name evidence="2" type="ORF">UFOVP29_75</name>
</gene>
<proteinExistence type="predicted"/>
<organism evidence="2">
    <name type="scientific">uncultured Caudovirales phage</name>
    <dbReference type="NCBI Taxonomy" id="2100421"/>
    <lineage>
        <taxon>Viruses</taxon>
        <taxon>Duplodnaviria</taxon>
        <taxon>Heunggongvirae</taxon>
        <taxon>Uroviricota</taxon>
        <taxon>Caudoviricetes</taxon>
        <taxon>Peduoviridae</taxon>
        <taxon>Maltschvirus</taxon>
        <taxon>Maltschvirus maltsch</taxon>
    </lineage>
</organism>
<evidence type="ECO:0000313" key="2">
    <source>
        <dbReference type="EMBL" id="CAB4122815.1"/>
    </source>
</evidence>
<name>A0A6J5KN82_9CAUD</name>
<feature type="compositionally biased region" description="Basic and acidic residues" evidence="1">
    <location>
        <begin position="76"/>
        <end position="87"/>
    </location>
</feature>
<protein>
    <submittedName>
        <fullName evidence="2">Uncharacterized protein</fullName>
    </submittedName>
</protein>
<feature type="compositionally biased region" description="Polar residues" evidence="1">
    <location>
        <begin position="88"/>
        <end position="100"/>
    </location>
</feature>